<evidence type="ECO:0000256" key="5">
    <source>
        <dbReference type="ARBA" id="ARBA00023136"/>
    </source>
</evidence>
<keyword evidence="3" id="KW-0812">Transmembrane</keyword>
<dbReference type="OrthoDB" id="331948at2759"/>
<comment type="domain">
    <text evidence="7">The DHHC domain is required for palmitoyltransferase activity.</text>
</comment>
<comment type="caution">
    <text evidence="9">The sequence shown here is derived from an EMBL/GenBank/DDBJ whole genome shotgun (WGS) entry which is preliminary data.</text>
</comment>
<comment type="similarity">
    <text evidence="7">Belongs to the DHHC palmitoyltransferase family.</text>
</comment>
<dbReference type="Pfam" id="PF01529">
    <property type="entry name" value="DHHC"/>
    <property type="match status" value="1"/>
</dbReference>
<feature type="domain" description="Palmitoyltransferase DHHC" evidence="8">
    <location>
        <begin position="20"/>
        <end position="97"/>
    </location>
</feature>
<evidence type="ECO:0000256" key="4">
    <source>
        <dbReference type="ARBA" id="ARBA00022989"/>
    </source>
</evidence>
<comment type="subcellular location">
    <subcellularLocation>
        <location evidence="1">Membrane</location>
        <topology evidence="1">Multi-pass membrane protein</topology>
    </subcellularLocation>
</comment>
<evidence type="ECO:0000313" key="9">
    <source>
        <dbReference type="EMBL" id="CAE8625013.1"/>
    </source>
</evidence>
<evidence type="ECO:0000256" key="1">
    <source>
        <dbReference type="ARBA" id="ARBA00004141"/>
    </source>
</evidence>
<dbReference type="GO" id="GO:0016020">
    <property type="term" value="C:membrane"/>
    <property type="evidence" value="ECO:0007669"/>
    <property type="project" value="UniProtKB-SubCell"/>
</dbReference>
<protein>
    <recommendedName>
        <fullName evidence="7">Palmitoyltransferase</fullName>
        <ecNumber evidence="7">2.3.1.225</ecNumber>
    </recommendedName>
</protein>
<keyword evidence="6 7" id="KW-0012">Acyltransferase</keyword>
<keyword evidence="2 7" id="KW-0808">Transferase</keyword>
<evidence type="ECO:0000256" key="6">
    <source>
        <dbReference type="ARBA" id="ARBA00023315"/>
    </source>
</evidence>
<organism evidence="9 10">
    <name type="scientific">Polarella glacialis</name>
    <name type="common">Dinoflagellate</name>
    <dbReference type="NCBI Taxonomy" id="89957"/>
    <lineage>
        <taxon>Eukaryota</taxon>
        <taxon>Sar</taxon>
        <taxon>Alveolata</taxon>
        <taxon>Dinophyceae</taxon>
        <taxon>Suessiales</taxon>
        <taxon>Suessiaceae</taxon>
        <taxon>Polarella</taxon>
    </lineage>
</organism>
<proteinExistence type="inferred from homology"/>
<dbReference type="AlphaFoldDB" id="A0A813GIS6"/>
<reference evidence="9" key="1">
    <citation type="submission" date="2021-02" db="EMBL/GenBank/DDBJ databases">
        <authorList>
            <person name="Dougan E. K."/>
            <person name="Rhodes N."/>
            <person name="Thang M."/>
            <person name="Chan C."/>
        </authorList>
    </citation>
    <scope>NUCLEOTIDE SEQUENCE</scope>
</reference>
<dbReference type="Proteomes" id="UP000654075">
    <property type="component" value="Unassembled WGS sequence"/>
</dbReference>
<dbReference type="EMBL" id="CAJNNV010028553">
    <property type="protein sequence ID" value="CAE8625013.1"/>
    <property type="molecule type" value="Genomic_DNA"/>
</dbReference>
<evidence type="ECO:0000259" key="8">
    <source>
        <dbReference type="Pfam" id="PF01529"/>
    </source>
</evidence>
<accession>A0A813GIS6</accession>
<dbReference type="InterPro" id="IPR039859">
    <property type="entry name" value="PFA4/ZDH16/20/ERF2-like"/>
</dbReference>
<sequence>DPGVETRISAMITGRKKTTGQLRFCGKELKYKPDRAYFCSPLKLNVLRMDHYCPWLSNCSGYYNQMYFVLFLLHTVASTQISLFSIAQALLTTTFSAGATAFLLRLRLSLP</sequence>
<dbReference type="PROSITE" id="PS50216">
    <property type="entry name" value="DHHC"/>
    <property type="match status" value="1"/>
</dbReference>
<evidence type="ECO:0000256" key="7">
    <source>
        <dbReference type="RuleBase" id="RU079119"/>
    </source>
</evidence>
<dbReference type="PANTHER" id="PTHR12246">
    <property type="entry name" value="PALMITOYLTRANSFERASE ZDHHC16"/>
    <property type="match status" value="1"/>
</dbReference>
<keyword evidence="4" id="KW-1133">Transmembrane helix</keyword>
<keyword evidence="5" id="KW-0472">Membrane</keyword>
<evidence type="ECO:0000256" key="2">
    <source>
        <dbReference type="ARBA" id="ARBA00022679"/>
    </source>
</evidence>
<dbReference type="InterPro" id="IPR001594">
    <property type="entry name" value="Palmitoyltrfase_DHHC"/>
</dbReference>
<gene>
    <name evidence="9" type="ORF">PGLA1383_LOCUS42081</name>
</gene>
<evidence type="ECO:0000313" key="10">
    <source>
        <dbReference type="Proteomes" id="UP000654075"/>
    </source>
</evidence>
<comment type="catalytic activity">
    <reaction evidence="7">
        <text>L-cysteinyl-[protein] + hexadecanoyl-CoA = S-hexadecanoyl-L-cysteinyl-[protein] + CoA</text>
        <dbReference type="Rhea" id="RHEA:36683"/>
        <dbReference type="Rhea" id="RHEA-COMP:10131"/>
        <dbReference type="Rhea" id="RHEA-COMP:11032"/>
        <dbReference type="ChEBI" id="CHEBI:29950"/>
        <dbReference type="ChEBI" id="CHEBI:57287"/>
        <dbReference type="ChEBI" id="CHEBI:57379"/>
        <dbReference type="ChEBI" id="CHEBI:74151"/>
        <dbReference type="EC" id="2.3.1.225"/>
    </reaction>
</comment>
<dbReference type="GO" id="GO:0019706">
    <property type="term" value="F:protein-cysteine S-palmitoyltransferase activity"/>
    <property type="evidence" value="ECO:0007669"/>
    <property type="project" value="UniProtKB-EC"/>
</dbReference>
<dbReference type="EC" id="2.3.1.225" evidence="7"/>
<keyword evidence="10" id="KW-1185">Reference proteome</keyword>
<feature type="non-terminal residue" evidence="9">
    <location>
        <position position="1"/>
    </location>
</feature>
<name>A0A813GIS6_POLGL</name>
<evidence type="ECO:0000256" key="3">
    <source>
        <dbReference type="ARBA" id="ARBA00022692"/>
    </source>
</evidence>